<dbReference type="SUPFAM" id="SSF46785">
    <property type="entry name" value="Winged helix' DNA-binding domain"/>
    <property type="match status" value="1"/>
</dbReference>
<name>A0ABU9TMY8_9GAMM</name>
<dbReference type="CDD" id="cd07377">
    <property type="entry name" value="WHTH_GntR"/>
    <property type="match status" value="1"/>
</dbReference>
<comment type="similarity">
    <text evidence="1">In the C-terminal section; belongs to the class-I pyridoxal-phosphate-dependent aminotransferase family.</text>
</comment>
<dbReference type="Pfam" id="PF00155">
    <property type="entry name" value="Aminotran_1_2"/>
    <property type="match status" value="1"/>
</dbReference>
<reference evidence="7 8" key="1">
    <citation type="submission" date="2024-03" db="EMBL/GenBank/DDBJ databases">
        <title>Community enrichment and isolation of bacterial strains for fucoidan degradation.</title>
        <authorList>
            <person name="Sichert A."/>
        </authorList>
    </citation>
    <scope>NUCLEOTIDE SEQUENCE [LARGE SCALE GENOMIC DNA]</scope>
    <source>
        <strain evidence="7 8">AS76</strain>
    </source>
</reference>
<dbReference type="CDD" id="cd00609">
    <property type="entry name" value="AAT_like"/>
    <property type="match status" value="1"/>
</dbReference>
<dbReference type="Gene3D" id="3.40.640.10">
    <property type="entry name" value="Type I PLP-dependent aspartate aminotransferase-like (Major domain)"/>
    <property type="match status" value="1"/>
</dbReference>
<dbReference type="Pfam" id="PF00392">
    <property type="entry name" value="GntR"/>
    <property type="match status" value="1"/>
</dbReference>
<accession>A0ABU9TMY8</accession>
<organism evidence="7 8">
    <name type="scientific">Neptuniibacter pectenicola</name>
    <dbReference type="NCBI Taxonomy" id="1806669"/>
    <lineage>
        <taxon>Bacteria</taxon>
        <taxon>Pseudomonadati</taxon>
        <taxon>Pseudomonadota</taxon>
        <taxon>Gammaproteobacteria</taxon>
        <taxon>Oceanospirillales</taxon>
        <taxon>Oceanospirillaceae</taxon>
        <taxon>Neptuniibacter</taxon>
    </lineage>
</organism>
<dbReference type="GO" id="GO:0008483">
    <property type="term" value="F:transaminase activity"/>
    <property type="evidence" value="ECO:0007669"/>
    <property type="project" value="UniProtKB-KW"/>
</dbReference>
<comment type="caution">
    <text evidence="7">The sequence shown here is derived from an EMBL/GenBank/DDBJ whole genome shotgun (WGS) entry which is preliminary data.</text>
</comment>
<keyword evidence="4" id="KW-0238">DNA-binding</keyword>
<evidence type="ECO:0000259" key="6">
    <source>
        <dbReference type="PROSITE" id="PS50949"/>
    </source>
</evidence>
<proteinExistence type="inferred from homology"/>
<evidence type="ECO:0000256" key="2">
    <source>
        <dbReference type="ARBA" id="ARBA00022898"/>
    </source>
</evidence>
<evidence type="ECO:0000256" key="4">
    <source>
        <dbReference type="ARBA" id="ARBA00023125"/>
    </source>
</evidence>
<evidence type="ECO:0000256" key="3">
    <source>
        <dbReference type="ARBA" id="ARBA00023015"/>
    </source>
</evidence>
<evidence type="ECO:0000313" key="7">
    <source>
        <dbReference type="EMBL" id="MEM5535073.1"/>
    </source>
</evidence>
<dbReference type="SMART" id="SM00345">
    <property type="entry name" value="HTH_GNTR"/>
    <property type="match status" value="1"/>
</dbReference>
<dbReference type="InterPro" id="IPR015424">
    <property type="entry name" value="PyrdxlP-dep_Trfase"/>
</dbReference>
<dbReference type="RefSeq" id="WP_342853494.1">
    <property type="nucleotide sequence ID" value="NZ_JBBMRA010000001.1"/>
</dbReference>
<dbReference type="PANTHER" id="PTHR46577:SF2">
    <property type="entry name" value="TRANSCRIPTIONAL REGULATORY PROTEIN"/>
    <property type="match status" value="1"/>
</dbReference>
<keyword evidence="5" id="KW-0804">Transcription</keyword>
<protein>
    <submittedName>
        <fullName evidence="7">PLP-dependent aminotransferase family protein</fullName>
    </submittedName>
</protein>
<gene>
    <name evidence="7" type="ORF">WNY58_01590</name>
</gene>
<dbReference type="InterPro" id="IPR036390">
    <property type="entry name" value="WH_DNA-bd_sf"/>
</dbReference>
<dbReference type="Proteomes" id="UP001449225">
    <property type="component" value="Unassembled WGS sequence"/>
</dbReference>
<dbReference type="InterPro" id="IPR051446">
    <property type="entry name" value="HTH_trans_reg/aminotransferase"/>
</dbReference>
<evidence type="ECO:0000313" key="8">
    <source>
        <dbReference type="Proteomes" id="UP001449225"/>
    </source>
</evidence>
<keyword evidence="3" id="KW-0805">Transcription regulation</keyword>
<dbReference type="Gene3D" id="1.10.10.10">
    <property type="entry name" value="Winged helix-like DNA-binding domain superfamily/Winged helix DNA-binding domain"/>
    <property type="match status" value="1"/>
</dbReference>
<dbReference type="InterPro" id="IPR036388">
    <property type="entry name" value="WH-like_DNA-bd_sf"/>
</dbReference>
<keyword evidence="7" id="KW-0032">Aminotransferase</keyword>
<dbReference type="PANTHER" id="PTHR46577">
    <property type="entry name" value="HTH-TYPE TRANSCRIPTIONAL REGULATORY PROTEIN GABR"/>
    <property type="match status" value="1"/>
</dbReference>
<sequence>MGYRYQQLERELIEQISSGRIPVGSKLPSIRLQCQQTGFSKATVIHAYERLEAAGFVEVRRKSGYFVSAQQDAEPGLAAIEPTLPQVMTEPHLIDMSDVMRDIMTHNAAFDIAPQMDKRSQRPVGITDLNRCLARALRQQAGSAHQYYDEPAGLLSLRQQIAQRYQRLGCHVNEADVLITAGCQHGLSLALQSCCKPGDIVAVESPGFYGVLQLLESMGLQVLEIPVTAHEGLSIEALSNALGKWEIAACVVTPAFATPLGSVMPVNERKKLIQLAEQFGFTIVEDDIYADLSFGARQPPLKQLDQSQHVILCGSYSKSLSRELRLGWVIASHGQAALMGLKMVNILALSRFTQQGLVEYLNEGMYEKHLRKLKPLLKAQRDQLIELLFQFWQSLGEIRISQPQGGLALWVELEERFNVAACYLDARRQGIVITPGNLFTAQDQFKHCLRISFAHPWNDQRKEAIKRLGAILLKKGLS</sequence>
<dbReference type="InterPro" id="IPR004839">
    <property type="entry name" value="Aminotransferase_I/II_large"/>
</dbReference>
<keyword evidence="8" id="KW-1185">Reference proteome</keyword>
<evidence type="ECO:0000256" key="5">
    <source>
        <dbReference type="ARBA" id="ARBA00023163"/>
    </source>
</evidence>
<dbReference type="InterPro" id="IPR000524">
    <property type="entry name" value="Tscrpt_reg_HTH_GntR"/>
</dbReference>
<keyword evidence="7" id="KW-0808">Transferase</keyword>
<dbReference type="EMBL" id="JBBMRA010000001">
    <property type="protein sequence ID" value="MEM5535073.1"/>
    <property type="molecule type" value="Genomic_DNA"/>
</dbReference>
<dbReference type="InterPro" id="IPR015421">
    <property type="entry name" value="PyrdxlP-dep_Trfase_major"/>
</dbReference>
<dbReference type="SUPFAM" id="SSF53383">
    <property type="entry name" value="PLP-dependent transferases"/>
    <property type="match status" value="1"/>
</dbReference>
<feature type="domain" description="HTH gntR-type" evidence="6">
    <location>
        <begin position="2"/>
        <end position="70"/>
    </location>
</feature>
<dbReference type="PROSITE" id="PS50949">
    <property type="entry name" value="HTH_GNTR"/>
    <property type="match status" value="1"/>
</dbReference>
<keyword evidence="2" id="KW-0663">Pyridoxal phosphate</keyword>
<evidence type="ECO:0000256" key="1">
    <source>
        <dbReference type="ARBA" id="ARBA00005384"/>
    </source>
</evidence>